<evidence type="ECO:0000256" key="4">
    <source>
        <dbReference type="ARBA" id="ARBA00023235"/>
    </source>
</evidence>
<evidence type="ECO:0000259" key="7">
    <source>
        <dbReference type="Pfam" id="PF16198"/>
    </source>
</evidence>
<dbReference type="EMBL" id="BAAADM010000054">
    <property type="protein sequence ID" value="GAA0445130.1"/>
    <property type="molecule type" value="Genomic_DNA"/>
</dbReference>
<evidence type="ECO:0000313" key="9">
    <source>
        <dbReference type="Proteomes" id="UP001501459"/>
    </source>
</evidence>
<dbReference type="InterPro" id="IPR002501">
    <property type="entry name" value="PsdUridine_synth_N"/>
</dbReference>
<dbReference type="CDD" id="cd02573">
    <property type="entry name" value="PseudoU_synth_EcTruB"/>
    <property type="match status" value="1"/>
</dbReference>
<dbReference type="InterPro" id="IPR020103">
    <property type="entry name" value="PsdUridine_synth_cat_dom_sf"/>
</dbReference>
<dbReference type="Pfam" id="PF01509">
    <property type="entry name" value="TruB_N"/>
    <property type="match status" value="1"/>
</dbReference>
<dbReference type="HAMAP" id="MF_01080">
    <property type="entry name" value="TruB_bact"/>
    <property type="match status" value="1"/>
</dbReference>
<comment type="similarity">
    <text evidence="2 5">Belongs to the pseudouridine synthase TruB family. Type 1 subfamily.</text>
</comment>
<feature type="domain" description="tRNA pseudouridylate synthase B C-terminal" evidence="7">
    <location>
        <begin position="175"/>
        <end position="232"/>
    </location>
</feature>
<feature type="active site" description="Nucleophile" evidence="5">
    <location>
        <position position="38"/>
    </location>
</feature>
<evidence type="ECO:0000256" key="1">
    <source>
        <dbReference type="ARBA" id="ARBA00000385"/>
    </source>
</evidence>
<dbReference type="Gene3D" id="3.30.2350.10">
    <property type="entry name" value="Pseudouridine synthase"/>
    <property type="match status" value="1"/>
</dbReference>
<dbReference type="PANTHER" id="PTHR13767">
    <property type="entry name" value="TRNA-PSEUDOURIDINE SYNTHASE"/>
    <property type="match status" value="1"/>
</dbReference>
<comment type="catalytic activity">
    <reaction evidence="1 5">
        <text>uridine(55) in tRNA = pseudouridine(55) in tRNA</text>
        <dbReference type="Rhea" id="RHEA:42532"/>
        <dbReference type="Rhea" id="RHEA-COMP:10101"/>
        <dbReference type="Rhea" id="RHEA-COMP:10102"/>
        <dbReference type="ChEBI" id="CHEBI:65314"/>
        <dbReference type="ChEBI" id="CHEBI:65315"/>
        <dbReference type="EC" id="5.4.99.25"/>
    </reaction>
</comment>
<dbReference type="PANTHER" id="PTHR13767:SF2">
    <property type="entry name" value="PSEUDOURIDYLATE SYNTHASE TRUB1"/>
    <property type="match status" value="1"/>
</dbReference>
<dbReference type="SUPFAM" id="SSF55120">
    <property type="entry name" value="Pseudouridine synthase"/>
    <property type="match status" value="1"/>
</dbReference>
<dbReference type="Proteomes" id="UP001501459">
    <property type="component" value="Unassembled WGS sequence"/>
</dbReference>
<organism evidence="8 9">
    <name type="scientific">Lentibacillus halophilus</name>
    <dbReference type="NCBI Taxonomy" id="295065"/>
    <lineage>
        <taxon>Bacteria</taxon>
        <taxon>Bacillati</taxon>
        <taxon>Bacillota</taxon>
        <taxon>Bacilli</taxon>
        <taxon>Bacillales</taxon>
        <taxon>Bacillaceae</taxon>
        <taxon>Lentibacillus</taxon>
    </lineage>
</organism>
<dbReference type="InterPro" id="IPR032819">
    <property type="entry name" value="TruB_C"/>
</dbReference>
<keyword evidence="9" id="KW-1185">Reference proteome</keyword>
<sequence>MKGILPLWKPKGITSHDCIMKIRELTGIHKAGHTGTLDPEVEGVLPVCIGKATKIVPFLTDTKKMYTAEIILGTTTETEDSHGHVIESRTVMSPPSQQAIENVLRLFQGGITQVPPMYSAVKVNGKKLYEYARDNESVERPERHVFIYSLDLIDESIDTHSFQVQVVCSKGTYIRTLCGDIGAQLDYPAHMGTLCRTKSGGIETKETVSFDDIENAVTNNELDKLLFPIARGLTHMEQLHVDVSLKKRIYSGQKLPKPDSPPKTEPFLMMADGQVLAIYQSHPEDKHLIKPVRVFND</sequence>
<feature type="domain" description="Pseudouridine synthase II N-terminal" evidence="6">
    <location>
        <begin position="23"/>
        <end position="174"/>
    </location>
</feature>
<dbReference type="Pfam" id="PF16198">
    <property type="entry name" value="TruB_C_2"/>
    <property type="match status" value="1"/>
</dbReference>
<dbReference type="RefSeq" id="WP_343753330.1">
    <property type="nucleotide sequence ID" value="NZ_BAAADM010000054.1"/>
</dbReference>
<dbReference type="NCBIfam" id="TIGR00431">
    <property type="entry name" value="TruB"/>
    <property type="match status" value="1"/>
</dbReference>
<evidence type="ECO:0000256" key="2">
    <source>
        <dbReference type="ARBA" id="ARBA00005642"/>
    </source>
</evidence>
<comment type="function">
    <text evidence="5">Responsible for synthesis of pseudouridine from uracil-55 in the psi GC loop of transfer RNAs.</text>
</comment>
<reference evidence="8 9" key="1">
    <citation type="journal article" date="2019" name="Int. J. Syst. Evol. Microbiol.">
        <title>The Global Catalogue of Microorganisms (GCM) 10K type strain sequencing project: providing services to taxonomists for standard genome sequencing and annotation.</title>
        <authorList>
            <consortium name="The Broad Institute Genomics Platform"/>
            <consortium name="The Broad Institute Genome Sequencing Center for Infectious Disease"/>
            <person name="Wu L."/>
            <person name="Ma J."/>
        </authorList>
    </citation>
    <scope>NUCLEOTIDE SEQUENCE [LARGE SCALE GENOMIC DNA]</scope>
    <source>
        <strain evidence="8 9">JCM 12149</strain>
    </source>
</reference>
<keyword evidence="4 5" id="KW-0413">Isomerase</keyword>
<accession>A0ABN0ZES6</accession>
<name>A0ABN0ZES6_9BACI</name>
<evidence type="ECO:0000256" key="5">
    <source>
        <dbReference type="HAMAP-Rule" id="MF_01080"/>
    </source>
</evidence>
<gene>
    <name evidence="5 8" type="primary">truB</name>
    <name evidence="8" type="ORF">GCM10008983_23300</name>
</gene>
<dbReference type="EC" id="5.4.99.25" evidence="5"/>
<dbReference type="InterPro" id="IPR014780">
    <property type="entry name" value="tRNA_psdUridine_synth_TruB"/>
</dbReference>
<keyword evidence="3 5" id="KW-0819">tRNA processing</keyword>
<evidence type="ECO:0000313" key="8">
    <source>
        <dbReference type="EMBL" id="GAA0445130.1"/>
    </source>
</evidence>
<evidence type="ECO:0000259" key="6">
    <source>
        <dbReference type="Pfam" id="PF01509"/>
    </source>
</evidence>
<evidence type="ECO:0000256" key="3">
    <source>
        <dbReference type="ARBA" id="ARBA00022694"/>
    </source>
</evidence>
<comment type="caution">
    <text evidence="8">The sequence shown here is derived from an EMBL/GenBank/DDBJ whole genome shotgun (WGS) entry which is preliminary data.</text>
</comment>
<protein>
    <recommendedName>
        <fullName evidence="5">tRNA pseudouridine synthase B</fullName>
        <ecNumber evidence="5">5.4.99.25</ecNumber>
    </recommendedName>
    <alternativeName>
        <fullName evidence="5">tRNA pseudouridine(55) synthase</fullName>
        <shortName evidence="5">Psi55 synthase</shortName>
    </alternativeName>
    <alternativeName>
        <fullName evidence="5">tRNA pseudouridylate synthase</fullName>
    </alternativeName>
    <alternativeName>
        <fullName evidence="5">tRNA-uridine isomerase</fullName>
    </alternativeName>
</protein>
<proteinExistence type="inferred from homology"/>